<feature type="transmembrane region" description="Helical" evidence="6">
    <location>
        <begin position="105"/>
        <end position="125"/>
    </location>
</feature>
<keyword evidence="2" id="KW-1003">Cell membrane</keyword>
<sequence length="318" mass="35219">MSQAAETDRQLKRFIPYLSLFRQAFSNFSANDPVRMAGATAFFAFFALPSIVVILNKVLGTFVNTRHHSMSRQLFGQLAELFGPQSARQLQDISRHLQARQTDRIELTITIVVLLLSATTLFAVVKNSLNQLWNVKATARHSVLYGLRDRLVALCLILASGLLFLLSATLVQRLSLPMYAPTTVTETWESISEVPGFLRFVISFVVMAVWFAMLFTVIPDVRVPASAVRVGAGVTSALFLLGEWTLTRLLTYGQLRTLHGGAGAITLVLLFVFYCSLIFYYGAAFTRQYAKWAHADVSPGSHAVGYTITEVDEEKGAV</sequence>
<dbReference type="Proteomes" id="UP000011058">
    <property type="component" value="Chromosome"/>
</dbReference>
<comment type="subcellular location">
    <subcellularLocation>
        <location evidence="1">Cell membrane</location>
        <topology evidence="1">Multi-pass membrane protein</topology>
    </subcellularLocation>
</comment>
<protein>
    <submittedName>
        <fullName evidence="7">Serum resistance protein</fullName>
    </submittedName>
</protein>
<name>I0KGZ3_9BACT</name>
<accession>I0KGZ3</accession>
<feature type="transmembrane region" description="Helical" evidence="6">
    <location>
        <begin position="151"/>
        <end position="171"/>
    </location>
</feature>
<feature type="transmembrane region" description="Helical" evidence="6">
    <location>
        <begin position="197"/>
        <end position="218"/>
    </location>
</feature>
<feature type="transmembrane region" description="Helical" evidence="6">
    <location>
        <begin position="230"/>
        <end position="250"/>
    </location>
</feature>
<dbReference type="HOGENOM" id="CLU_045539_5_1_10"/>
<feature type="transmembrane region" description="Helical" evidence="6">
    <location>
        <begin position="262"/>
        <end position="283"/>
    </location>
</feature>
<dbReference type="STRING" id="1166018.FAES_5397"/>
<evidence type="ECO:0000256" key="3">
    <source>
        <dbReference type="ARBA" id="ARBA00022692"/>
    </source>
</evidence>
<evidence type="ECO:0000256" key="1">
    <source>
        <dbReference type="ARBA" id="ARBA00004651"/>
    </source>
</evidence>
<dbReference type="InterPro" id="IPR017039">
    <property type="entry name" value="Virul_fac_BrkB"/>
</dbReference>
<dbReference type="PANTHER" id="PTHR30213:SF1">
    <property type="entry name" value="INNER MEMBRANE PROTEIN YHJD"/>
    <property type="match status" value="1"/>
</dbReference>
<gene>
    <name evidence="7" type="primary">brkB</name>
    <name evidence="7" type="ORF">FAES_5397</name>
</gene>
<dbReference type="GO" id="GO:0005886">
    <property type="term" value="C:plasma membrane"/>
    <property type="evidence" value="ECO:0007669"/>
    <property type="project" value="UniProtKB-SubCell"/>
</dbReference>
<evidence type="ECO:0000256" key="2">
    <source>
        <dbReference type="ARBA" id="ARBA00022475"/>
    </source>
</evidence>
<dbReference type="AlphaFoldDB" id="I0KGZ3"/>
<dbReference type="PANTHER" id="PTHR30213">
    <property type="entry name" value="INNER MEMBRANE PROTEIN YHJD"/>
    <property type="match status" value="1"/>
</dbReference>
<evidence type="ECO:0000256" key="4">
    <source>
        <dbReference type="ARBA" id="ARBA00022989"/>
    </source>
</evidence>
<dbReference type="PATRIC" id="fig|1166018.3.peg.2374"/>
<keyword evidence="3 6" id="KW-0812">Transmembrane</keyword>
<evidence type="ECO:0000256" key="5">
    <source>
        <dbReference type="ARBA" id="ARBA00023136"/>
    </source>
</evidence>
<dbReference type="eggNOG" id="COG1295">
    <property type="taxonomic scope" value="Bacteria"/>
</dbReference>
<organism evidence="7 8">
    <name type="scientific">Fibrella aestuarina BUZ 2</name>
    <dbReference type="NCBI Taxonomy" id="1166018"/>
    <lineage>
        <taxon>Bacteria</taxon>
        <taxon>Pseudomonadati</taxon>
        <taxon>Bacteroidota</taxon>
        <taxon>Cytophagia</taxon>
        <taxon>Cytophagales</taxon>
        <taxon>Spirosomataceae</taxon>
        <taxon>Fibrella</taxon>
    </lineage>
</organism>
<dbReference type="KEGG" id="fae:FAES_5397"/>
<dbReference type="EMBL" id="HE796683">
    <property type="protein sequence ID" value="CCH03396.1"/>
    <property type="molecule type" value="Genomic_DNA"/>
</dbReference>
<evidence type="ECO:0000313" key="8">
    <source>
        <dbReference type="Proteomes" id="UP000011058"/>
    </source>
</evidence>
<feature type="transmembrane region" description="Helical" evidence="6">
    <location>
        <begin position="41"/>
        <end position="63"/>
    </location>
</feature>
<proteinExistence type="predicted"/>
<evidence type="ECO:0000256" key="6">
    <source>
        <dbReference type="SAM" id="Phobius"/>
    </source>
</evidence>
<keyword evidence="8" id="KW-1185">Reference proteome</keyword>
<evidence type="ECO:0000313" key="7">
    <source>
        <dbReference type="EMBL" id="CCH03396.1"/>
    </source>
</evidence>
<reference evidence="7 8" key="1">
    <citation type="journal article" date="2012" name="J. Bacteriol.">
        <title>Genome Sequence of Fibrella aestuarina BUZ 2T, a Filamentous Marine Bacterium.</title>
        <authorList>
            <person name="Filippini M."/>
            <person name="Qi W."/>
            <person name="Blom J."/>
            <person name="Goesmann A."/>
            <person name="Smits T.H."/>
            <person name="Bagheri H.C."/>
        </authorList>
    </citation>
    <scope>NUCLEOTIDE SEQUENCE [LARGE SCALE GENOMIC DNA]</scope>
    <source>
        <strain evidence="8">BUZ 2T</strain>
    </source>
</reference>
<keyword evidence="4 6" id="KW-1133">Transmembrane helix</keyword>
<dbReference type="Pfam" id="PF03631">
    <property type="entry name" value="Virul_fac_BrkB"/>
    <property type="match status" value="1"/>
</dbReference>
<dbReference type="PIRSF" id="PIRSF035875">
    <property type="entry name" value="RNase_BN"/>
    <property type="match status" value="1"/>
</dbReference>
<keyword evidence="5 6" id="KW-0472">Membrane</keyword>